<evidence type="ECO:0000313" key="4">
    <source>
        <dbReference type="Proteomes" id="UP000712007"/>
    </source>
</evidence>
<feature type="transmembrane region" description="Helical" evidence="1">
    <location>
        <begin position="394"/>
        <end position="413"/>
    </location>
</feature>
<accession>A0A940DK78</accession>
<dbReference type="SUPFAM" id="SSF69593">
    <property type="entry name" value="Glycerol-3-phosphate (1)-acyltransferase"/>
    <property type="match status" value="1"/>
</dbReference>
<keyword evidence="1" id="KW-0472">Membrane</keyword>
<dbReference type="PANTHER" id="PTHR31605">
    <property type="entry name" value="GLYCEROL-3-PHOSPHATE O-ACYLTRANSFERASE 1"/>
    <property type="match status" value="1"/>
</dbReference>
<evidence type="ECO:0000259" key="2">
    <source>
        <dbReference type="SMART" id="SM00563"/>
    </source>
</evidence>
<dbReference type="PANTHER" id="PTHR31605:SF0">
    <property type="entry name" value="GLYCEROL-3-PHOSPHATE O-ACYLTRANSFERASE 1"/>
    <property type="match status" value="1"/>
</dbReference>
<comment type="caution">
    <text evidence="3">The sequence shown here is derived from an EMBL/GenBank/DDBJ whole genome shotgun (WGS) entry which is preliminary data.</text>
</comment>
<keyword evidence="1" id="KW-0812">Transmembrane</keyword>
<dbReference type="AlphaFoldDB" id="A0A940DK78"/>
<name>A0A940DK78_9BACT</name>
<dbReference type="InterPro" id="IPR052744">
    <property type="entry name" value="GPAT/DAPAT"/>
</dbReference>
<proteinExistence type="predicted"/>
<evidence type="ECO:0000313" key="3">
    <source>
        <dbReference type="EMBL" id="MBO8440185.1"/>
    </source>
</evidence>
<reference evidence="3" key="2">
    <citation type="journal article" date="2021" name="PeerJ">
        <title>Extensive microbial diversity within the chicken gut microbiome revealed by metagenomics and culture.</title>
        <authorList>
            <person name="Gilroy R."/>
            <person name="Ravi A."/>
            <person name="Getino M."/>
            <person name="Pursley I."/>
            <person name="Horton D.L."/>
            <person name="Alikhan N.F."/>
            <person name="Baker D."/>
            <person name="Gharbi K."/>
            <person name="Hall N."/>
            <person name="Watson M."/>
            <person name="Adriaenssens E.M."/>
            <person name="Foster-Nyarko E."/>
            <person name="Jarju S."/>
            <person name="Secka A."/>
            <person name="Antonio M."/>
            <person name="Oren A."/>
            <person name="Chaudhuri R.R."/>
            <person name="La Ragione R."/>
            <person name="Hildebrand F."/>
            <person name="Pallen M.J."/>
        </authorList>
    </citation>
    <scope>NUCLEOTIDE SEQUENCE</scope>
    <source>
        <strain evidence="3">3924</strain>
    </source>
</reference>
<organism evidence="3 4">
    <name type="scientific">Candidatus Aphodosoma intestinipullorum</name>
    <dbReference type="NCBI Taxonomy" id="2840674"/>
    <lineage>
        <taxon>Bacteria</taxon>
        <taxon>Pseudomonadati</taxon>
        <taxon>Bacteroidota</taxon>
        <taxon>Bacteroidia</taxon>
        <taxon>Bacteroidales</taxon>
        <taxon>Candidatus Aphodosoma</taxon>
    </lineage>
</organism>
<gene>
    <name evidence="3" type="ORF">IAC51_05985</name>
</gene>
<dbReference type="Pfam" id="PF01553">
    <property type="entry name" value="Acyltransferase"/>
    <property type="match status" value="1"/>
</dbReference>
<keyword evidence="1" id="KW-1133">Transmembrane helix</keyword>
<keyword evidence="3" id="KW-0012">Acyltransferase</keyword>
<evidence type="ECO:0000256" key="1">
    <source>
        <dbReference type="SAM" id="Phobius"/>
    </source>
</evidence>
<dbReference type="EMBL" id="JADIMV010000102">
    <property type="protein sequence ID" value="MBO8440185.1"/>
    <property type="molecule type" value="Genomic_DNA"/>
</dbReference>
<sequence>MLLKKKFTWRDLRYWMLFTYLGWMHDAIYYRRVYFVHRERVPKPGVPLVVVANHQNALNDPLAIEFGFRSRIVSIFARGDIFANKFVGNFLKFLYILPAYRMRTEGLEGVERNRESFDEAHDRLLRGGTVAIFPEGTNQDKRWLGEFSQGYLRMAFGAAEKSGFTEDIKILPTAIHYSNYFHMQSDMMMVSGEPVSLMPYYELYKVKPRTAMREVNHRVRDEVAGLMLNITDLENYEAIDYLRGSYGVKFAKERGLRPGVLPEKLEADKELVAHLDALKAEKPEEAAEIYAETLRLKALTEKYGVRDWNYDCRCGKAMRVLWAAGLLLLLPLFAYALIPNVVAYFAPRRLVRKFDEMGGPFRLFAGGIQFALNALVVLPVMYGAVFVIDFFVFHWIYALVHFLALPWLGLFAWHYRLWCIKWRGARRFARASRTEEEMQEAIALRNRLWQRLDEVLNV</sequence>
<feature type="transmembrane region" description="Helical" evidence="1">
    <location>
        <begin position="363"/>
        <end position="388"/>
    </location>
</feature>
<dbReference type="Proteomes" id="UP000712007">
    <property type="component" value="Unassembled WGS sequence"/>
</dbReference>
<dbReference type="InterPro" id="IPR002123">
    <property type="entry name" value="Plipid/glycerol_acylTrfase"/>
</dbReference>
<dbReference type="GO" id="GO:0016287">
    <property type="term" value="F:glycerone-phosphate O-acyltransferase activity"/>
    <property type="evidence" value="ECO:0007669"/>
    <property type="project" value="TreeGrafter"/>
</dbReference>
<reference evidence="3" key="1">
    <citation type="submission" date="2020-10" db="EMBL/GenBank/DDBJ databases">
        <authorList>
            <person name="Gilroy R."/>
        </authorList>
    </citation>
    <scope>NUCLEOTIDE SEQUENCE</scope>
    <source>
        <strain evidence="3">3924</strain>
    </source>
</reference>
<dbReference type="GO" id="GO:0008654">
    <property type="term" value="P:phospholipid biosynthetic process"/>
    <property type="evidence" value="ECO:0007669"/>
    <property type="project" value="TreeGrafter"/>
</dbReference>
<protein>
    <submittedName>
        <fullName evidence="3">1-acyl-sn-glycerol-3-phosphate acyltransferase</fullName>
    </submittedName>
</protein>
<dbReference type="GO" id="GO:0004366">
    <property type="term" value="F:glycerol-3-phosphate O-acyltransferase activity"/>
    <property type="evidence" value="ECO:0007669"/>
    <property type="project" value="TreeGrafter"/>
</dbReference>
<feature type="domain" description="Phospholipid/glycerol acyltransferase" evidence="2">
    <location>
        <begin position="48"/>
        <end position="178"/>
    </location>
</feature>
<keyword evidence="3" id="KW-0808">Transferase</keyword>
<feature type="transmembrane region" description="Helical" evidence="1">
    <location>
        <begin position="320"/>
        <end position="342"/>
    </location>
</feature>
<dbReference type="SMART" id="SM00563">
    <property type="entry name" value="PlsC"/>
    <property type="match status" value="1"/>
</dbReference>